<organism evidence="2 3">
    <name type="scientific">Paxillus rubicundulus Ve08.2h10</name>
    <dbReference type="NCBI Taxonomy" id="930991"/>
    <lineage>
        <taxon>Eukaryota</taxon>
        <taxon>Fungi</taxon>
        <taxon>Dikarya</taxon>
        <taxon>Basidiomycota</taxon>
        <taxon>Agaricomycotina</taxon>
        <taxon>Agaricomycetes</taxon>
        <taxon>Agaricomycetidae</taxon>
        <taxon>Boletales</taxon>
        <taxon>Paxilineae</taxon>
        <taxon>Paxillaceae</taxon>
        <taxon>Paxillus</taxon>
    </lineage>
</organism>
<evidence type="ECO:0000313" key="3">
    <source>
        <dbReference type="Proteomes" id="UP000054538"/>
    </source>
</evidence>
<feature type="region of interest" description="Disordered" evidence="1">
    <location>
        <begin position="1"/>
        <end position="31"/>
    </location>
</feature>
<dbReference type="Proteomes" id="UP000054538">
    <property type="component" value="Unassembled WGS sequence"/>
</dbReference>
<dbReference type="InParanoid" id="A0A0D0DA47"/>
<accession>A0A0D0DA47</accession>
<protein>
    <submittedName>
        <fullName evidence="2">Uncharacterized protein</fullName>
    </submittedName>
</protein>
<reference evidence="3" key="2">
    <citation type="submission" date="2015-01" db="EMBL/GenBank/DDBJ databases">
        <title>Evolutionary Origins and Diversification of the Mycorrhizal Mutualists.</title>
        <authorList>
            <consortium name="DOE Joint Genome Institute"/>
            <consortium name="Mycorrhizal Genomics Consortium"/>
            <person name="Kohler A."/>
            <person name="Kuo A."/>
            <person name="Nagy L.G."/>
            <person name="Floudas D."/>
            <person name="Copeland A."/>
            <person name="Barry K.W."/>
            <person name="Cichocki N."/>
            <person name="Veneault-Fourrey C."/>
            <person name="LaButti K."/>
            <person name="Lindquist E.A."/>
            <person name="Lipzen A."/>
            <person name="Lundell T."/>
            <person name="Morin E."/>
            <person name="Murat C."/>
            <person name="Riley R."/>
            <person name="Ohm R."/>
            <person name="Sun H."/>
            <person name="Tunlid A."/>
            <person name="Henrissat B."/>
            <person name="Grigoriev I.V."/>
            <person name="Hibbett D.S."/>
            <person name="Martin F."/>
        </authorList>
    </citation>
    <scope>NUCLEOTIDE SEQUENCE [LARGE SCALE GENOMIC DNA]</scope>
    <source>
        <strain evidence="3">Ve08.2h10</strain>
    </source>
</reference>
<dbReference type="HOGENOM" id="CLU_2622728_0_0_1"/>
<dbReference type="AlphaFoldDB" id="A0A0D0DA47"/>
<evidence type="ECO:0000256" key="1">
    <source>
        <dbReference type="SAM" id="MobiDB-lite"/>
    </source>
</evidence>
<reference evidence="2 3" key="1">
    <citation type="submission" date="2014-04" db="EMBL/GenBank/DDBJ databases">
        <authorList>
            <consortium name="DOE Joint Genome Institute"/>
            <person name="Kuo A."/>
            <person name="Kohler A."/>
            <person name="Jargeat P."/>
            <person name="Nagy L.G."/>
            <person name="Floudas D."/>
            <person name="Copeland A."/>
            <person name="Barry K.W."/>
            <person name="Cichocki N."/>
            <person name="Veneault-Fourrey C."/>
            <person name="LaButti K."/>
            <person name="Lindquist E.A."/>
            <person name="Lipzen A."/>
            <person name="Lundell T."/>
            <person name="Morin E."/>
            <person name="Murat C."/>
            <person name="Sun H."/>
            <person name="Tunlid A."/>
            <person name="Henrissat B."/>
            <person name="Grigoriev I.V."/>
            <person name="Hibbett D.S."/>
            <person name="Martin F."/>
            <person name="Nordberg H.P."/>
            <person name="Cantor M.N."/>
            <person name="Hua S.X."/>
        </authorList>
    </citation>
    <scope>NUCLEOTIDE SEQUENCE [LARGE SCALE GENOMIC DNA]</scope>
    <source>
        <strain evidence="2 3">Ve08.2h10</strain>
    </source>
</reference>
<sequence length="78" mass="8920">MDTPDFESRPNTTTRERKPPFPRSVPPSPLRWKLTSNHDGENVYLHHSLGIVQPGQHSHRTVLPYGLLVVPIGTRPFR</sequence>
<keyword evidence="3" id="KW-1185">Reference proteome</keyword>
<evidence type="ECO:0000313" key="2">
    <source>
        <dbReference type="EMBL" id="KIK93957.1"/>
    </source>
</evidence>
<name>A0A0D0DA47_9AGAM</name>
<proteinExistence type="predicted"/>
<gene>
    <name evidence="2" type="ORF">PAXRUDRAFT_482554</name>
</gene>
<dbReference type="EMBL" id="KN825141">
    <property type="protein sequence ID" value="KIK93957.1"/>
    <property type="molecule type" value="Genomic_DNA"/>
</dbReference>